<sequence length="796" mass="83802">MTDRAVLSDDRVDPDDDRVDPDDDRFDSGDNRPESNVDRSGSGVDRRTVLGALAGAGSTAVAGCSDSGSGSASNDAATGDLDPEALDKLAARFAPTLYFDAAEPWFPTDPRPYTVEEDGETVVDGFAAFDGYHERYDEAGEPPNPTVFYNGIRYEDSPLAVVQFWFYSAFDQFTANFHWHDWEVLHVFVDLDTGDPQLYVASSHSRSVPNNEFLDPDPDAVPRILPELGSHSSTLSVNEIPDGFQRVGEEGLLADITNTTIDTVEDLLGVPIAYGLPRDEGMRLPFVVPEYEGEPIYEHPDLPAVTSESLVDGALTVRSLDELRSPPTDLPLRETGIAFRHADREDAGADETAEAVIGYDLVESAELEDIAAFTGPQLSFEFAVPEIAEDTVAGHITTTGVPWEQPRYENPELDVTAGNHRAELADRYDAIAAADSFAAGAADGLDAVVARVTEATESDEAPDGEGLTTTAASVESFVLIESDPEAVPTFGGGVAVAQGVPEGDHRITVNGAGQAPHSEELAVAADEPVTTAGVDGEIPLVARENARKVELSDEGSETDVTRTAVEDDFAGRIYDSAVDGSDAVYVHAGGAYTTEVRDAADEVGAYRVNPEPPGAGGGDGSNDSEGSNDTSEEPGPIRIERPETGAASLAGFVADIAEETRAEVAATVAEEGDEEEEGADDSDGDDSDTSDDGSGGSSEGGGSGGSGGGPSNAVNGLERALAAAVDAAERAEERAREGDGEGTDRQLENVISRIARIEERLAAAREGLPPGLANASDRRIAQATRRVEQAQDAEKL</sequence>
<feature type="compositionally biased region" description="Gly residues" evidence="1">
    <location>
        <begin position="693"/>
        <end position="710"/>
    </location>
</feature>
<feature type="compositionally biased region" description="Basic and acidic residues" evidence="1">
    <location>
        <begin position="776"/>
        <end position="796"/>
    </location>
</feature>
<evidence type="ECO:0000256" key="1">
    <source>
        <dbReference type="SAM" id="MobiDB-lite"/>
    </source>
</evidence>
<feature type="compositionally biased region" description="Low complexity" evidence="1">
    <location>
        <begin position="60"/>
        <end position="80"/>
    </location>
</feature>
<feature type="region of interest" description="Disordered" evidence="1">
    <location>
        <begin position="1"/>
        <end position="46"/>
    </location>
</feature>
<feature type="compositionally biased region" description="Low complexity" evidence="1">
    <location>
        <begin position="716"/>
        <end position="726"/>
    </location>
</feature>
<reference evidence="2 3" key="1">
    <citation type="journal article" date="2019" name="Int. J. Syst. Evol. Microbiol.">
        <title>The Global Catalogue of Microorganisms (GCM) 10K type strain sequencing project: providing services to taxonomists for standard genome sequencing and annotation.</title>
        <authorList>
            <consortium name="The Broad Institute Genomics Platform"/>
            <consortium name="The Broad Institute Genome Sequencing Center for Infectious Disease"/>
            <person name="Wu L."/>
            <person name="Ma J."/>
        </authorList>
    </citation>
    <scope>NUCLEOTIDE SEQUENCE [LARGE SCALE GENOMIC DNA]</scope>
    <source>
        <strain evidence="2 3">Y73</strain>
    </source>
</reference>
<dbReference type="EMBL" id="JBHSXI010000001">
    <property type="protein sequence ID" value="MFC6887642.1"/>
    <property type="molecule type" value="Genomic_DNA"/>
</dbReference>
<feature type="compositionally biased region" description="Basic and acidic residues" evidence="1">
    <location>
        <begin position="1"/>
        <end position="11"/>
    </location>
</feature>
<protein>
    <submittedName>
        <fullName evidence="2">Uncharacterized protein</fullName>
    </submittedName>
</protein>
<proteinExistence type="predicted"/>
<feature type="compositionally biased region" description="Acidic residues" evidence="1">
    <location>
        <begin position="12"/>
        <end position="25"/>
    </location>
</feature>
<keyword evidence="3" id="KW-1185">Reference proteome</keyword>
<name>A0ABD5UDR0_9EURY</name>
<feature type="compositionally biased region" description="Acidic residues" evidence="1">
    <location>
        <begin position="670"/>
        <end position="691"/>
    </location>
</feature>
<feature type="region of interest" description="Disordered" evidence="1">
    <location>
        <begin position="768"/>
        <end position="796"/>
    </location>
</feature>
<evidence type="ECO:0000313" key="2">
    <source>
        <dbReference type="EMBL" id="MFC6887642.1"/>
    </source>
</evidence>
<feature type="compositionally biased region" description="Low complexity" evidence="1">
    <location>
        <begin position="621"/>
        <end position="637"/>
    </location>
</feature>
<dbReference type="RefSeq" id="WP_379763905.1">
    <property type="nucleotide sequence ID" value="NZ_JBHSXI010000001.1"/>
</dbReference>
<organism evidence="2 3">
    <name type="scientific">Halorubrum trueperi</name>
    <dbReference type="NCBI Taxonomy" id="2004704"/>
    <lineage>
        <taxon>Archaea</taxon>
        <taxon>Methanobacteriati</taxon>
        <taxon>Methanobacteriota</taxon>
        <taxon>Stenosarchaea group</taxon>
        <taxon>Halobacteria</taxon>
        <taxon>Halobacteriales</taxon>
        <taxon>Haloferacaceae</taxon>
        <taxon>Halorubrum</taxon>
    </lineage>
</organism>
<gene>
    <name evidence="2" type="ORF">ACFQEY_01030</name>
</gene>
<dbReference type="AlphaFoldDB" id="A0ABD5UDR0"/>
<accession>A0ABD5UDR0</accession>
<dbReference type="Proteomes" id="UP001596333">
    <property type="component" value="Unassembled WGS sequence"/>
</dbReference>
<evidence type="ECO:0000313" key="3">
    <source>
        <dbReference type="Proteomes" id="UP001596333"/>
    </source>
</evidence>
<feature type="compositionally biased region" description="Basic and acidic residues" evidence="1">
    <location>
        <begin position="727"/>
        <end position="747"/>
    </location>
</feature>
<feature type="region of interest" description="Disordered" evidence="1">
    <location>
        <begin position="606"/>
        <end position="747"/>
    </location>
</feature>
<feature type="compositionally biased region" description="Basic and acidic residues" evidence="1">
    <location>
        <begin position="26"/>
        <end position="37"/>
    </location>
</feature>
<feature type="region of interest" description="Disordered" evidence="1">
    <location>
        <begin position="59"/>
        <end position="81"/>
    </location>
</feature>
<comment type="caution">
    <text evidence="2">The sequence shown here is derived from an EMBL/GenBank/DDBJ whole genome shotgun (WGS) entry which is preliminary data.</text>
</comment>